<comment type="caution">
    <text evidence="2">The sequence shown here is derived from an EMBL/GenBank/DDBJ whole genome shotgun (WGS) entry which is preliminary data.</text>
</comment>
<organism evidence="2 3">
    <name type="scientific">Acaulospora morrowiae</name>
    <dbReference type="NCBI Taxonomy" id="94023"/>
    <lineage>
        <taxon>Eukaryota</taxon>
        <taxon>Fungi</taxon>
        <taxon>Fungi incertae sedis</taxon>
        <taxon>Mucoromycota</taxon>
        <taxon>Glomeromycotina</taxon>
        <taxon>Glomeromycetes</taxon>
        <taxon>Diversisporales</taxon>
        <taxon>Acaulosporaceae</taxon>
        <taxon>Acaulospora</taxon>
    </lineage>
</organism>
<protein>
    <submittedName>
        <fullName evidence="2">2214_t:CDS:1</fullName>
    </submittedName>
</protein>
<feature type="compositionally biased region" description="Low complexity" evidence="1">
    <location>
        <begin position="24"/>
        <end position="36"/>
    </location>
</feature>
<evidence type="ECO:0000256" key="1">
    <source>
        <dbReference type="SAM" id="MobiDB-lite"/>
    </source>
</evidence>
<reference evidence="2" key="1">
    <citation type="submission" date="2021-06" db="EMBL/GenBank/DDBJ databases">
        <authorList>
            <person name="Kallberg Y."/>
            <person name="Tangrot J."/>
            <person name="Rosling A."/>
        </authorList>
    </citation>
    <scope>NUCLEOTIDE SEQUENCE</scope>
    <source>
        <strain evidence="2">CL551</strain>
    </source>
</reference>
<feature type="compositionally biased region" description="Polar residues" evidence="1">
    <location>
        <begin position="14"/>
        <end position="23"/>
    </location>
</feature>
<keyword evidence="3" id="KW-1185">Reference proteome</keyword>
<feature type="non-terminal residue" evidence="2">
    <location>
        <position position="135"/>
    </location>
</feature>
<name>A0A9N9NKE0_9GLOM</name>
<dbReference type="Proteomes" id="UP000789342">
    <property type="component" value="Unassembled WGS sequence"/>
</dbReference>
<evidence type="ECO:0000313" key="2">
    <source>
        <dbReference type="EMBL" id="CAG8739446.1"/>
    </source>
</evidence>
<feature type="region of interest" description="Disordered" evidence="1">
    <location>
        <begin position="1"/>
        <end position="71"/>
    </location>
</feature>
<dbReference type="EMBL" id="CAJVPV010029818">
    <property type="protein sequence ID" value="CAG8739446.1"/>
    <property type="molecule type" value="Genomic_DNA"/>
</dbReference>
<dbReference type="AlphaFoldDB" id="A0A9N9NKE0"/>
<proteinExistence type="predicted"/>
<feature type="compositionally biased region" description="Basic and acidic residues" evidence="1">
    <location>
        <begin position="1"/>
        <end position="12"/>
    </location>
</feature>
<feature type="compositionally biased region" description="Low complexity" evidence="1">
    <location>
        <begin position="59"/>
        <end position="70"/>
    </location>
</feature>
<gene>
    <name evidence="2" type="ORF">AMORRO_LOCUS14609</name>
</gene>
<feature type="compositionally biased region" description="Basic and acidic residues" evidence="1">
    <location>
        <begin position="38"/>
        <end position="54"/>
    </location>
</feature>
<accession>A0A9N9NKE0</accession>
<evidence type="ECO:0000313" key="3">
    <source>
        <dbReference type="Proteomes" id="UP000789342"/>
    </source>
</evidence>
<feature type="non-terminal residue" evidence="2">
    <location>
        <position position="1"/>
    </location>
</feature>
<feature type="region of interest" description="Disordered" evidence="1">
    <location>
        <begin position="91"/>
        <end position="113"/>
    </location>
</feature>
<sequence length="135" mass="15120">QEEKGISTKDVSRSPVNSNDTPASNISDNTSNSNITPERIENISDIRSDSDTYQKKNSRSSTSSITIKTASSEEKKINDFLDSVHKETISEKIREKNREKNLRSQDKDKAPSDTNFKKLCDAIILADRKTQEAIA</sequence>